<dbReference type="PROSITE" id="PS50222">
    <property type="entry name" value="EF_HAND_2"/>
    <property type="match status" value="5"/>
</dbReference>
<keyword evidence="7" id="KW-1185">Reference proteome</keyword>
<dbReference type="Proteomes" id="UP000050525">
    <property type="component" value="Unassembled WGS sequence"/>
</dbReference>
<dbReference type="GO" id="GO:0005509">
    <property type="term" value="F:calcium ion binding"/>
    <property type="evidence" value="ECO:0007669"/>
    <property type="project" value="InterPro"/>
</dbReference>
<feature type="compositionally biased region" description="Basic residues" evidence="4">
    <location>
        <begin position="153"/>
        <end position="175"/>
    </location>
</feature>
<feature type="domain" description="EF-hand" evidence="5">
    <location>
        <begin position="622"/>
        <end position="657"/>
    </location>
</feature>
<dbReference type="Pfam" id="PF13833">
    <property type="entry name" value="EF-hand_8"/>
    <property type="match status" value="2"/>
</dbReference>
<feature type="domain" description="EF-hand" evidence="5">
    <location>
        <begin position="1447"/>
        <end position="1482"/>
    </location>
</feature>
<evidence type="ECO:0000259" key="5">
    <source>
        <dbReference type="PROSITE" id="PS50222"/>
    </source>
</evidence>
<sequence>MEMDKMELWVMDRPPWECVLRIRSLLQENPSSTSLQSIWSEFQTGIEENMESWELPDQKTPQKPRFSSVIEAWKQPSNHRSTERKKHPPAFPAAKAHEQLRASSTTPEHDATRSFLLMEQASPVSCIKRRQVPKTDKATEITPSFEMMLKRAALSKKKKSMSKGFSRTRQKKRKAASTSPRQSFPKAHRKSKVLYNLYMNLYDEVGEMEAWTMQKAEGLPKACFIFSAIRNGEINVNDLLLTLHTLGILVTSEEMREALKDVDIDINGNLNFSNFLDVLNETSSFTLTETFQVIHRAFSKMRNGMIAVADLHPTLISLVVDLTFEKLQEAMAQVYVNKEGRVNISDFVMALSDLEHHYEDVDFMNAYDTLKPRKHQDEFDTDNRKEKSRRRTRFSQDIYSLPKANGRESVKSSDQKSSVQFFQEKRLSRFDFEGSQEKSWEASKRHSTHKNSLVRTTTTEELEDMEPPSAYEGDRVPQQSTTAKEVVSLALGAGEERAPDLEVAEESLANSRAAWEMVALQNTFKVVNKIKGDTTEDAELHSTLQAMGVHLTDEEFHKALKKVTLERGIVNVNDFMIALSNTQHFSDFSELKDATEATSKTESDKVAVGDLLTCMNNMGIQLSDEEFQEALKIVFVDGDGKVDFKEFLKGLTGTQQSSENIEMEEAMKAICSIKEDRVDIQQLDSIMSSRGIHLSPEEIQNALELITCKEDGKVNLEDFMMALTKCQQCSRTEKDKVNIRSLDCILDNMGIFLTHREIQEALKNITTDDSGKVNLTKFMTSVRALRKFSHGEGKEAYVGALDSILTEMGVHLTNKELQEALKYVTVDENGKVKVSDFLESMISTRRASLADRDKVHVSHLESILGRMEVFLSEQEFQEALKHTNVGVNRRVNLIEFMKAARTAQRKSRLEGEKVDVNSLDSTLANMGICLTAEELQKVLGQVTISSDGKVDLKDVMERVMSTQWPSQYDRDKVDIQHLDSILINMGVHLTNEELQEALNHMTVDADGNMNLREFMEVVETVQKLPSAEEDRTDVSNLDNIGIHLTSEEMQEALKHITDRTDGKGNLSEFTKGVRTIQKLPLSEGDRVDVSNLDSILSSLGIHLTSEEMQEALKHIAVDGDSKISLSMFMKSMMSTRRPSQANSDKVDIQHLDSILSSMRVYLINEELQEALKHMTVDEDGKVNLGEFMEGLRALQKSPTSKEDRDDVSNLDSVLTSMGVHLTKEEMQEALMPIAVDGDKVGIQHLDSILSSMGIYVTNEELQEALKHTPVDDGKVNLSELMKGLRDVQKLPPVEGEKDRVDVSNLDTILASMGIHLTSEEIQKELKHITVDGDDKISLSTFMNSMMSTQRPSQIKKKPGPNFDQTPKTDMTLKSMPKKMMLKPLPKKIRGELSAILLDRSKCKAAKNMTRNQLEAFYDAYNFFTKDSDGTIDLHELEMTTKKLGLNLTEQEAYDELAYADVDRDGKVNFLDFLTIISDTKRFIQAVAPEKGSLDSFNLVDATGILMFEVLSKLMEKSALSRRTMLEIVSYYRNKFLDCTSKKAWMVMDSFICHDKRLHKLKKHQGHQKGAASPTCAFTKVAHIPVMNNKQLESCVETLRACTSTSNSPYAQVPIFPLLPNRDGVTKTRPKKDLQKLEMQRRKKRIPSFENHFFHKRNWVHEATAFKPPDDFQERRTSLSLSPQLLDKERWLTMENLNEIRTNVKQVTDTYRQGIALQERNRILKLWQKVHGRETGLEAGNDSFYHTFSTYSWSWNICQELVTPNDLRKYDNKLYHRQHSSAFSTEAGIKDGKGREKQ</sequence>
<dbReference type="STRING" id="8496.A0A151PBR5"/>
<dbReference type="EMBL" id="AKHW03000499">
    <property type="protein sequence ID" value="KYO46521.1"/>
    <property type="molecule type" value="Genomic_DNA"/>
</dbReference>
<dbReference type="SMART" id="SM00054">
    <property type="entry name" value="EFh"/>
    <property type="match status" value="14"/>
</dbReference>
<keyword evidence="2" id="KW-0677">Repeat</keyword>
<evidence type="ECO:0000256" key="4">
    <source>
        <dbReference type="SAM" id="MobiDB-lite"/>
    </source>
</evidence>
<dbReference type="PANTHER" id="PTHR22656">
    <property type="entry name" value="EF-HAND CALCIUM-BINDING DOMAIN-CONTAINING PROTEIN 13"/>
    <property type="match status" value="1"/>
</dbReference>
<organism evidence="6 7">
    <name type="scientific">Alligator mississippiensis</name>
    <name type="common">American alligator</name>
    <dbReference type="NCBI Taxonomy" id="8496"/>
    <lineage>
        <taxon>Eukaryota</taxon>
        <taxon>Metazoa</taxon>
        <taxon>Chordata</taxon>
        <taxon>Craniata</taxon>
        <taxon>Vertebrata</taxon>
        <taxon>Euteleostomi</taxon>
        <taxon>Archelosauria</taxon>
        <taxon>Archosauria</taxon>
        <taxon>Crocodylia</taxon>
        <taxon>Alligatoridae</taxon>
        <taxon>Alligatorinae</taxon>
        <taxon>Alligator</taxon>
    </lineage>
</organism>
<proteinExistence type="predicted"/>
<feature type="region of interest" description="Disordered" evidence="4">
    <location>
        <begin position="438"/>
        <end position="482"/>
    </location>
</feature>
<evidence type="ECO:0000313" key="6">
    <source>
        <dbReference type="EMBL" id="KYO46521.1"/>
    </source>
</evidence>
<evidence type="ECO:0000256" key="3">
    <source>
        <dbReference type="ARBA" id="ARBA00022837"/>
    </source>
</evidence>
<feature type="compositionally biased region" description="Polar residues" evidence="4">
    <location>
        <begin position="450"/>
        <end position="459"/>
    </location>
</feature>
<reference evidence="6 7" key="1">
    <citation type="journal article" date="2012" name="Genome Biol.">
        <title>Sequencing three crocodilian genomes to illuminate the evolution of archosaurs and amniotes.</title>
        <authorList>
            <person name="St John J.A."/>
            <person name="Braun E.L."/>
            <person name="Isberg S.R."/>
            <person name="Miles L.G."/>
            <person name="Chong A.Y."/>
            <person name="Gongora J."/>
            <person name="Dalzell P."/>
            <person name="Moran C."/>
            <person name="Bed'hom B."/>
            <person name="Abzhanov A."/>
            <person name="Burgess S.C."/>
            <person name="Cooksey A.M."/>
            <person name="Castoe T.A."/>
            <person name="Crawford N.G."/>
            <person name="Densmore L.D."/>
            <person name="Drew J.C."/>
            <person name="Edwards S.V."/>
            <person name="Faircloth B.C."/>
            <person name="Fujita M.K."/>
            <person name="Greenwold M.J."/>
            <person name="Hoffmann F.G."/>
            <person name="Howard J.M."/>
            <person name="Iguchi T."/>
            <person name="Janes D.E."/>
            <person name="Khan S.Y."/>
            <person name="Kohno S."/>
            <person name="de Koning A.J."/>
            <person name="Lance S.L."/>
            <person name="McCarthy F.M."/>
            <person name="McCormack J.E."/>
            <person name="Merchant M.E."/>
            <person name="Peterson D.G."/>
            <person name="Pollock D.D."/>
            <person name="Pourmand N."/>
            <person name="Raney B.J."/>
            <person name="Roessler K.A."/>
            <person name="Sanford J.R."/>
            <person name="Sawyer R.H."/>
            <person name="Schmidt C.J."/>
            <person name="Triplett E.W."/>
            <person name="Tuberville T.D."/>
            <person name="Venegas-Anaya M."/>
            <person name="Howard J.T."/>
            <person name="Jarvis E.D."/>
            <person name="Guillette L.J.Jr."/>
            <person name="Glenn T.C."/>
            <person name="Green R.E."/>
            <person name="Ray D.A."/>
        </authorList>
    </citation>
    <scope>NUCLEOTIDE SEQUENCE [LARGE SCALE GENOMIC DNA]</scope>
    <source>
        <strain evidence="6">KSC_2009_1</strain>
    </source>
</reference>
<feature type="domain" description="EF-hand" evidence="5">
    <location>
        <begin position="1411"/>
        <end position="1446"/>
    </location>
</feature>
<evidence type="ECO:0000256" key="2">
    <source>
        <dbReference type="ARBA" id="ARBA00022737"/>
    </source>
</evidence>
<dbReference type="PROSITE" id="PS00018">
    <property type="entry name" value="EF_HAND_1"/>
    <property type="match status" value="1"/>
</dbReference>
<protein>
    <submittedName>
        <fullName evidence="6">EF-hand calcium-binding domain-containing protein 3 isoform C</fullName>
    </submittedName>
</protein>
<feature type="region of interest" description="Disordered" evidence="4">
    <location>
        <begin position="153"/>
        <end position="187"/>
    </location>
</feature>
<dbReference type="CDD" id="cd00051">
    <property type="entry name" value="EFh"/>
    <property type="match status" value="2"/>
</dbReference>
<feature type="domain" description="EF-hand" evidence="5">
    <location>
        <begin position="989"/>
        <end position="1024"/>
    </location>
</feature>
<dbReference type="Gene3D" id="1.10.238.10">
    <property type="entry name" value="EF-hand"/>
    <property type="match status" value="8"/>
</dbReference>
<dbReference type="Pfam" id="PF13499">
    <property type="entry name" value="EF-hand_7"/>
    <property type="match status" value="1"/>
</dbReference>
<feature type="region of interest" description="Disordered" evidence="4">
    <location>
        <begin position="74"/>
        <end position="110"/>
    </location>
</feature>
<feature type="domain" description="EF-hand" evidence="5">
    <location>
        <begin position="1162"/>
        <end position="1197"/>
    </location>
</feature>
<evidence type="ECO:0000256" key="1">
    <source>
        <dbReference type="ARBA" id="ARBA00022723"/>
    </source>
</evidence>
<name>A0A151PBR5_ALLMI</name>
<keyword evidence="1" id="KW-0479">Metal-binding</keyword>
<dbReference type="InterPro" id="IPR011992">
    <property type="entry name" value="EF-hand-dom_pair"/>
</dbReference>
<feature type="region of interest" description="Disordered" evidence="4">
    <location>
        <begin position="374"/>
        <end position="416"/>
    </location>
</feature>
<keyword evidence="3" id="KW-0106">Calcium</keyword>
<gene>
    <name evidence="6" type="primary">EFCAB3-1</name>
    <name evidence="6" type="ORF">Y1Q_0018319</name>
</gene>
<dbReference type="SUPFAM" id="SSF47473">
    <property type="entry name" value="EF-hand"/>
    <property type="match status" value="8"/>
</dbReference>
<feature type="compositionally biased region" description="Basic and acidic residues" evidence="4">
    <location>
        <begin position="375"/>
        <end position="385"/>
    </location>
</feature>
<comment type="caution">
    <text evidence="6">The sequence shown here is derived from an EMBL/GenBank/DDBJ whole genome shotgun (WGS) entry which is preliminary data.</text>
</comment>
<feature type="compositionally biased region" description="Basic and acidic residues" evidence="4">
    <location>
        <begin position="405"/>
        <end position="414"/>
    </location>
</feature>
<dbReference type="PANTHER" id="PTHR22656:SF1">
    <property type="entry name" value="EF-HAND CALCIUM-BINDING DOMAIN-CONTAINING PROTEIN 13"/>
    <property type="match status" value="1"/>
</dbReference>
<evidence type="ECO:0000313" key="7">
    <source>
        <dbReference type="Proteomes" id="UP000050525"/>
    </source>
</evidence>
<dbReference type="InterPro" id="IPR018247">
    <property type="entry name" value="EF_Hand_1_Ca_BS"/>
</dbReference>
<accession>A0A151PBR5</accession>
<dbReference type="InterPro" id="IPR002048">
    <property type="entry name" value="EF_hand_dom"/>
</dbReference>